<feature type="coiled-coil region" evidence="1">
    <location>
        <begin position="1555"/>
        <end position="1731"/>
    </location>
</feature>
<dbReference type="InParanoid" id="A0A6P8Y3P2"/>
<accession>A0A6P8Y3P2</accession>
<evidence type="ECO:0000313" key="3">
    <source>
        <dbReference type="Proteomes" id="UP000515158"/>
    </source>
</evidence>
<feature type="coiled-coil region" evidence="1">
    <location>
        <begin position="648"/>
        <end position="679"/>
    </location>
</feature>
<feature type="region of interest" description="Disordered" evidence="2">
    <location>
        <begin position="290"/>
        <end position="313"/>
    </location>
</feature>
<dbReference type="Proteomes" id="UP000515158">
    <property type="component" value="Unplaced"/>
</dbReference>
<protein>
    <submittedName>
        <fullName evidence="4">Myosin-1B-like</fullName>
    </submittedName>
</protein>
<feature type="coiled-coil region" evidence="1">
    <location>
        <begin position="850"/>
        <end position="1522"/>
    </location>
</feature>
<dbReference type="RefSeq" id="XP_034234128.1">
    <property type="nucleotide sequence ID" value="XM_034378237.1"/>
</dbReference>
<feature type="compositionally biased region" description="Low complexity" evidence="2">
    <location>
        <begin position="290"/>
        <end position="307"/>
    </location>
</feature>
<keyword evidence="1" id="KW-0175">Coiled coil</keyword>
<dbReference type="GeneID" id="117641124"/>
<evidence type="ECO:0000256" key="1">
    <source>
        <dbReference type="SAM" id="Coils"/>
    </source>
</evidence>
<dbReference type="OrthoDB" id="8196436at2759"/>
<feature type="compositionally biased region" description="Basic residues" evidence="2">
    <location>
        <begin position="135"/>
        <end position="145"/>
    </location>
</feature>
<feature type="compositionally biased region" description="Polar residues" evidence="2">
    <location>
        <begin position="62"/>
        <end position="74"/>
    </location>
</feature>
<feature type="region of interest" description="Disordered" evidence="2">
    <location>
        <begin position="45"/>
        <end position="265"/>
    </location>
</feature>
<sequence>MAPIVALPDDSAFRHLSRPSRQGFLDFYCHAVLFRVLVLRECSGPPARRASGGSRTGGGLSDETSVNSKTSASASMKYFKAKSSDARDAASKSKRKAGQEAAAAQGDDDQPQCSAPGTAASAKWQQDKAKDPYRRQRIPLWKRGKAPAATATTKEDKPSRRQDAEQGNAATEAAEAVEEVVSVNAEQQTSDTELNLDEPLEEYTVKYTPSDEATASTSGLSVRPPIAEEEDDDSDTDDSASASATASGIAPSMATPSLSIPDSEASARLSGELSALTSLMGMSSGTALGAGTAGTSKAAPNADSNAAAEDDGEGVRAWQRGILGRLTRARQRRDIRLNRKEVLSMQVVLEAVLKQYMALSREIESVKANLQWESVEPVSLSRALSRLQTERREESAALAKMLACKDKEVHSLQANVGNLRAATNTLQQQVSILEQSCREKDVDLKKAANALAQLYATHKATIHEQQRRHDEAMAEAVKAKDALQRQVEAQCVAHAAALAEANARQQAETAAHQQAVDALLATKQLEHEECLAELRAELSTVRTDAAASESRYEMESMRLSRALTEKEAHLGRLLATVEQLNSTHDGELKALRAELRDHERALRAARTDAQTRGDALAARDAELVALRAEQETVMVMVSKALSLRDNDSQHLRDAMESMRKDYERQQQSLRNATDILQSQRDVEALSYSQTINEKDLRISDLMIELQNNSAALQDAQHRLQLALEGQQRADEAHAVLLKTVEAMNGQQEDLTHRLNVAYSQMHALDAERADLMATHQAEMARMHGVLAEHQQNTNLEIERLRRDLQQGGTEADGLRRALKDLQQSSGAQIANLQKALKDSHKGGAEADSLRKALDEQRHASAAAADELRREMQTLHDGHLAELQRLQAALDDARRKHKADGDHFRGALHEKDVQIRDLTDRFVNYRRQEEEARCELEARNEGLLAEAQAHEKEIAVLKNSVSQMRNSHRERKAELDKKAAEATELHNALLKHKQVVEEARAECRELQERGRQADRARAQHEAELAKLKQAVEEKDEQINDMVRERALLQTERDSLRADTDHYTKQRENFQVVLEEKEREVRALRDKLARLQARVDSDRAELVKGAADAAEESERLRAERDAAVEQREALVAKFSKLFKVVRRSFDRRTSERAALEQSLAESRAAAAVAQDKLDSALQSHQAEKDKVMKMMLGKDNDMKQLRENLHQYEDHLRSTKEEMDATVAVLKRKLQRRDAELQRRDVELQRRDADLQRLEAEAQQLQQAQQAALERAAALESVVQDGQKRIGELELELDLGRTVLKKNTEDCRVRVEKLQQQVENVRQERNAEMTLLKDSMMRLEDELITRDRQMELAKAENGRQMALLQRALSDRQDDTERLTDTVERLQRENDALHAKEEELRRAMEYLKDENVEDAIREKDSRIAALEEEHRRMAEALQEAVRRDGEAQRLMAEALQQAARDREQQIATLQDAARRKDQQIVDLEEAVNALKAGLDLDVLKLKDMLSDCENEKLQLSARASMLEAQLEDQVSLMARQIADRDDEIRALTDAKAGFEKANSDLAEENVQLLNVMHRMQKERQDEMQHTVRTTHSALRANEGRLDRLRDEAAEAEALRKRAELAEAELQRLRDEVQRVDFLEKQRAADRQKEADEAAVAKAASEAAERDNAKKEAELKVLNLTAEALKQELRALQARSEEGDGASLEKQLRSREMEVDKLKQTVEALRTDLTIQKQLLLTFHEGRAYLGAPSEHDALSRTARVLRDLHNTAELTALPQDGDHRSAVRPYPHRRPMFELKRTASEGDHLDIDEMCGLNLLSGVTTPSSITVSSRTMSQLSTTSNSRPPPPPASTLML</sequence>
<proteinExistence type="predicted"/>
<feature type="compositionally biased region" description="Polar residues" evidence="2">
    <location>
        <begin position="1820"/>
        <end position="1838"/>
    </location>
</feature>
<dbReference type="Gene3D" id="1.10.287.1490">
    <property type="match status" value="1"/>
</dbReference>
<feature type="compositionally biased region" description="Basic and acidic residues" evidence="2">
    <location>
        <begin position="125"/>
        <end position="134"/>
    </location>
</feature>
<name>A0A6P8Y3P2_THRPL</name>
<evidence type="ECO:0000256" key="2">
    <source>
        <dbReference type="SAM" id="MobiDB-lite"/>
    </source>
</evidence>
<feature type="compositionally biased region" description="Acidic residues" evidence="2">
    <location>
        <begin position="227"/>
        <end position="238"/>
    </location>
</feature>
<feature type="compositionally biased region" description="Polar residues" evidence="2">
    <location>
        <begin position="211"/>
        <end position="220"/>
    </location>
</feature>
<dbReference type="KEGG" id="tpal:117641124"/>
<organism evidence="4">
    <name type="scientific">Thrips palmi</name>
    <name type="common">Melon thrips</name>
    <dbReference type="NCBI Taxonomy" id="161013"/>
    <lineage>
        <taxon>Eukaryota</taxon>
        <taxon>Metazoa</taxon>
        <taxon>Ecdysozoa</taxon>
        <taxon>Arthropoda</taxon>
        <taxon>Hexapoda</taxon>
        <taxon>Insecta</taxon>
        <taxon>Pterygota</taxon>
        <taxon>Neoptera</taxon>
        <taxon>Paraneoptera</taxon>
        <taxon>Thysanoptera</taxon>
        <taxon>Terebrantia</taxon>
        <taxon>Thripoidea</taxon>
        <taxon>Thripidae</taxon>
        <taxon>Thrips</taxon>
    </lineage>
</organism>
<feature type="region of interest" description="Disordered" evidence="2">
    <location>
        <begin position="1820"/>
        <end position="1850"/>
    </location>
</feature>
<feature type="compositionally biased region" description="Pro residues" evidence="2">
    <location>
        <begin position="1839"/>
        <end position="1850"/>
    </location>
</feature>
<keyword evidence="3" id="KW-1185">Reference proteome</keyword>
<feature type="compositionally biased region" description="Low complexity" evidence="2">
    <location>
        <begin position="165"/>
        <end position="186"/>
    </location>
</feature>
<feature type="compositionally biased region" description="Basic and acidic residues" evidence="2">
    <location>
        <begin position="153"/>
        <end position="164"/>
    </location>
</feature>
<evidence type="ECO:0000313" key="4">
    <source>
        <dbReference type="RefSeq" id="XP_034234128.1"/>
    </source>
</evidence>
<gene>
    <name evidence="4" type="primary">LOC117641124</name>
</gene>
<feature type="compositionally biased region" description="Basic and acidic residues" evidence="2">
    <location>
        <begin position="82"/>
        <end position="91"/>
    </location>
</feature>
<feature type="coiled-coil region" evidence="1">
    <location>
        <begin position="581"/>
        <end position="608"/>
    </location>
</feature>
<reference evidence="4" key="1">
    <citation type="submission" date="2025-08" db="UniProtKB">
        <authorList>
            <consortium name="RefSeq"/>
        </authorList>
    </citation>
    <scope>IDENTIFICATION</scope>
    <source>
        <tissue evidence="4">Total insect</tissue>
    </source>
</reference>